<dbReference type="PANTHER" id="PTHR10963">
    <property type="entry name" value="GLYCOSYL HYDROLASE-RELATED"/>
    <property type="match status" value="1"/>
</dbReference>
<evidence type="ECO:0000313" key="5">
    <source>
        <dbReference type="EMBL" id="WPA98670.1"/>
    </source>
</evidence>
<feature type="domain" description="GH16" evidence="3">
    <location>
        <begin position="143"/>
        <end position="469"/>
    </location>
</feature>
<dbReference type="GO" id="GO:0005975">
    <property type="term" value="P:carbohydrate metabolic process"/>
    <property type="evidence" value="ECO:0007669"/>
    <property type="project" value="InterPro"/>
</dbReference>
<evidence type="ECO:0000256" key="2">
    <source>
        <dbReference type="SAM" id="Phobius"/>
    </source>
</evidence>
<name>A0A2G5I0G0_CERBT</name>
<dbReference type="GO" id="GO:0004553">
    <property type="term" value="F:hydrolase activity, hydrolyzing O-glycosyl compounds"/>
    <property type="evidence" value="ECO:0007669"/>
    <property type="project" value="InterPro"/>
</dbReference>
<dbReference type="InterPro" id="IPR000757">
    <property type="entry name" value="Beta-glucanase-like"/>
</dbReference>
<dbReference type="PROSITE" id="PS51762">
    <property type="entry name" value="GH16_2"/>
    <property type="match status" value="1"/>
</dbReference>
<dbReference type="InterPro" id="IPR050546">
    <property type="entry name" value="Glycosyl_Hydrlase_16"/>
</dbReference>
<dbReference type="OrthoDB" id="4781at2759"/>
<keyword evidence="7" id="KW-1185">Reference proteome</keyword>
<protein>
    <submittedName>
        <fullName evidence="4">Beta-1,3-glucan-binding protein</fullName>
    </submittedName>
</protein>
<dbReference type="Proteomes" id="UP001302367">
    <property type="component" value="Chromosome 2"/>
</dbReference>
<gene>
    <name evidence="4" type="ORF">CB0940_06057</name>
    <name evidence="5" type="ORF">RHO25_003283</name>
</gene>
<accession>A0A2G5I0G0</accession>
<dbReference type="InterPro" id="IPR013320">
    <property type="entry name" value="ConA-like_dom_sf"/>
</dbReference>
<evidence type="ECO:0000313" key="4">
    <source>
        <dbReference type="EMBL" id="PIA98003.1"/>
    </source>
</evidence>
<evidence type="ECO:0000256" key="1">
    <source>
        <dbReference type="SAM" id="MobiDB-lite"/>
    </source>
</evidence>
<dbReference type="Proteomes" id="UP000230605">
    <property type="component" value="Chromosome 2"/>
</dbReference>
<sequence>MAHHTASSPASSYAGPRASPYNSGINTPLERPNPFDTPAPSSRQSWTSDARCQNTSSAYLRSSEMDAKALSTNYFRSRRIRKSEMESPNALGRLRKKTIFERQSWIIPCFGIFIGLCISSVMVYLSFKDQKRGGNFCPIFTEDFSSGRLTPDIWTIEQQVAGHNGEFDQMSDDADVLFVKDGILHIKPKLQDESLVNTNNATIDLGDRCTGEGFFNCFAHTNTTNGTIVPPVKSARINTKKGASLRYGRVEVVAKMPKGDWMWPAIWMLPTEDKYGPWPASGEIDIVETRGNNHSYKAGPGGGNNLATSALHWGPETNTDGYLKTVDQLGALHSYYGDQFHTFGLEWTENYIFTYVDSVLMQVLYVKFNRRFWDRGNFPPATANGTTLMDPWSHTGRTSTPFDEKFYLILNVAVGGTNGYFKDGESGKPWADASPVAKKEFWEARNQWLPTWEKNGEMQVKSVKMWEKC</sequence>
<dbReference type="Pfam" id="PF00722">
    <property type="entry name" value="Glyco_hydro_16"/>
    <property type="match status" value="1"/>
</dbReference>
<feature type="compositionally biased region" description="Polar residues" evidence="1">
    <location>
        <begin position="39"/>
        <end position="50"/>
    </location>
</feature>
<evidence type="ECO:0000259" key="3">
    <source>
        <dbReference type="PROSITE" id="PS51762"/>
    </source>
</evidence>
<feature type="compositionally biased region" description="Polar residues" evidence="1">
    <location>
        <begin position="1"/>
        <end position="11"/>
    </location>
</feature>
<dbReference type="SUPFAM" id="SSF49899">
    <property type="entry name" value="Concanavalin A-like lectins/glucanases"/>
    <property type="match status" value="1"/>
</dbReference>
<proteinExistence type="predicted"/>
<keyword evidence="2" id="KW-1133">Transmembrane helix</keyword>
<dbReference type="PANTHER" id="PTHR10963:SF62">
    <property type="entry name" value="GLUCAN 1,3-BETA-GLUCOSIDASE"/>
    <property type="match status" value="1"/>
</dbReference>
<dbReference type="EMBL" id="LKMD01000102">
    <property type="protein sequence ID" value="PIA98003.1"/>
    <property type="molecule type" value="Genomic_DNA"/>
</dbReference>
<feature type="region of interest" description="Disordered" evidence="1">
    <location>
        <begin position="1"/>
        <end position="50"/>
    </location>
</feature>
<dbReference type="EMBL" id="CP134185">
    <property type="protein sequence ID" value="WPA98670.1"/>
    <property type="molecule type" value="Genomic_DNA"/>
</dbReference>
<keyword evidence="2" id="KW-0812">Transmembrane</keyword>
<evidence type="ECO:0000313" key="6">
    <source>
        <dbReference type="Proteomes" id="UP000230605"/>
    </source>
</evidence>
<evidence type="ECO:0000313" key="7">
    <source>
        <dbReference type="Proteomes" id="UP001302367"/>
    </source>
</evidence>
<organism evidence="4 6">
    <name type="scientific">Cercospora beticola</name>
    <name type="common">Sugarbeet leaf spot fungus</name>
    <dbReference type="NCBI Taxonomy" id="122368"/>
    <lineage>
        <taxon>Eukaryota</taxon>
        <taxon>Fungi</taxon>
        <taxon>Dikarya</taxon>
        <taxon>Ascomycota</taxon>
        <taxon>Pezizomycotina</taxon>
        <taxon>Dothideomycetes</taxon>
        <taxon>Dothideomycetidae</taxon>
        <taxon>Mycosphaerellales</taxon>
        <taxon>Mycosphaerellaceae</taxon>
        <taxon>Cercospora</taxon>
    </lineage>
</organism>
<feature type="transmembrane region" description="Helical" evidence="2">
    <location>
        <begin position="105"/>
        <end position="127"/>
    </location>
</feature>
<reference evidence="5 7" key="2">
    <citation type="submission" date="2023-09" db="EMBL/GenBank/DDBJ databases">
        <title>Complete-Gapless Cercospora beticola genome.</title>
        <authorList>
            <person name="Wyatt N.A."/>
            <person name="Spanner R.E."/>
            <person name="Bolton M.D."/>
        </authorList>
    </citation>
    <scope>NUCLEOTIDE SEQUENCE [LARGE SCALE GENOMIC DNA]</scope>
    <source>
        <strain evidence="5">Cb09-40</strain>
    </source>
</reference>
<keyword evidence="2" id="KW-0472">Membrane</keyword>
<dbReference type="AlphaFoldDB" id="A0A2G5I0G0"/>
<dbReference type="Gene3D" id="2.60.120.200">
    <property type="match status" value="1"/>
</dbReference>
<reference evidence="4 6" key="1">
    <citation type="submission" date="2015-10" db="EMBL/GenBank/DDBJ databases">
        <title>The cercosporin biosynthetic gene cluster was horizontally transferred to several fungal lineages and shown to be expanded in Cercospora beticola based on microsynteny with recipient genomes.</title>
        <authorList>
            <person name="De Jonge R."/>
            <person name="Ebert M.K."/>
            <person name="Suttle J.C."/>
            <person name="Jurick Ii W.M."/>
            <person name="Secor G.A."/>
            <person name="Thomma B.P."/>
            <person name="Van De Peer Y."/>
            <person name="Bolton M.D."/>
        </authorList>
    </citation>
    <scope>NUCLEOTIDE SEQUENCE [LARGE SCALE GENOMIC DNA]</scope>
    <source>
        <strain evidence="4 6">09-40</strain>
    </source>
</reference>